<keyword evidence="3 4" id="KW-0949">S-adenosyl-L-methionine</keyword>
<feature type="domain" description="TRAM" evidence="6">
    <location>
        <begin position="5"/>
        <end position="64"/>
    </location>
</feature>
<evidence type="ECO:0000256" key="1">
    <source>
        <dbReference type="ARBA" id="ARBA00022603"/>
    </source>
</evidence>
<evidence type="ECO:0000313" key="7">
    <source>
        <dbReference type="EMBL" id="TCS90441.1"/>
    </source>
</evidence>
<organism evidence="7 8">
    <name type="scientific">Anseongella ginsenosidimutans</name>
    <dbReference type="NCBI Taxonomy" id="496056"/>
    <lineage>
        <taxon>Bacteria</taxon>
        <taxon>Pseudomonadati</taxon>
        <taxon>Bacteroidota</taxon>
        <taxon>Sphingobacteriia</taxon>
        <taxon>Sphingobacteriales</taxon>
        <taxon>Sphingobacteriaceae</taxon>
        <taxon>Anseongella</taxon>
    </lineage>
</organism>
<dbReference type="SUPFAM" id="SSF50249">
    <property type="entry name" value="Nucleic acid-binding proteins"/>
    <property type="match status" value="1"/>
</dbReference>
<comment type="caution">
    <text evidence="7">The sequence shown here is derived from an EMBL/GenBank/DDBJ whole genome shotgun (WGS) entry which is preliminary data.</text>
</comment>
<dbReference type="Pfam" id="PF05958">
    <property type="entry name" value="tRNA_U5-meth_tr"/>
    <property type="match status" value="1"/>
</dbReference>
<dbReference type="InterPro" id="IPR030391">
    <property type="entry name" value="MeTrfase_TrmA_CS"/>
</dbReference>
<dbReference type="SUPFAM" id="SSF53335">
    <property type="entry name" value="S-adenosyl-L-methionine-dependent methyltransferases"/>
    <property type="match status" value="1"/>
</dbReference>
<dbReference type="InterPro" id="IPR010280">
    <property type="entry name" value="U5_MeTrfase_fam"/>
</dbReference>
<feature type="binding site" evidence="4">
    <location>
        <position position="363"/>
    </location>
    <ligand>
        <name>S-adenosyl-L-methionine</name>
        <dbReference type="ChEBI" id="CHEBI:59789"/>
    </ligand>
</feature>
<dbReference type="InterPro" id="IPR012340">
    <property type="entry name" value="NA-bd_OB-fold"/>
</dbReference>
<dbReference type="PROSITE" id="PS50926">
    <property type="entry name" value="TRAM"/>
    <property type="match status" value="1"/>
</dbReference>
<feature type="binding site" evidence="4">
    <location>
        <position position="342"/>
    </location>
    <ligand>
        <name>S-adenosyl-L-methionine</name>
        <dbReference type="ChEBI" id="CHEBI:59789"/>
    </ligand>
</feature>
<dbReference type="InterPro" id="IPR030390">
    <property type="entry name" value="MeTrfase_TrmA_AS"/>
</dbReference>
<dbReference type="GO" id="GO:0070041">
    <property type="term" value="F:rRNA (uridine-C5-)-methyltransferase activity"/>
    <property type="evidence" value="ECO:0007669"/>
    <property type="project" value="TreeGrafter"/>
</dbReference>
<evidence type="ECO:0000256" key="3">
    <source>
        <dbReference type="ARBA" id="ARBA00022691"/>
    </source>
</evidence>
<feature type="active site" description="Nucleophile" evidence="4">
    <location>
        <position position="439"/>
    </location>
</feature>
<dbReference type="OrthoDB" id="9804590at2"/>
<dbReference type="RefSeq" id="WP_132127866.1">
    <property type="nucleotide sequence ID" value="NZ_CP042432.1"/>
</dbReference>
<dbReference type="GO" id="GO:0070475">
    <property type="term" value="P:rRNA base methylation"/>
    <property type="evidence" value="ECO:0007669"/>
    <property type="project" value="TreeGrafter"/>
</dbReference>
<dbReference type="AlphaFoldDB" id="A0A4R3KYD5"/>
<evidence type="ECO:0000313" key="8">
    <source>
        <dbReference type="Proteomes" id="UP000295807"/>
    </source>
</evidence>
<proteinExistence type="inferred from homology"/>
<feature type="binding site" evidence="4">
    <location>
        <position position="412"/>
    </location>
    <ligand>
        <name>S-adenosyl-L-methionine</name>
        <dbReference type="ChEBI" id="CHEBI:59789"/>
    </ligand>
</feature>
<protein>
    <submittedName>
        <fullName evidence="7">23S rRNA (Uracil1939-C5)-methyltransferase</fullName>
    </submittedName>
</protein>
<reference evidence="7 8" key="1">
    <citation type="submission" date="2019-03" db="EMBL/GenBank/DDBJ databases">
        <title>Genomic Encyclopedia of Type Strains, Phase IV (KMG-IV): sequencing the most valuable type-strain genomes for metagenomic binning, comparative biology and taxonomic classification.</title>
        <authorList>
            <person name="Goeker M."/>
        </authorList>
    </citation>
    <scope>NUCLEOTIDE SEQUENCE [LARGE SCALE GENOMIC DNA]</scope>
    <source>
        <strain evidence="7 8">DSM 21100</strain>
    </source>
</reference>
<dbReference type="FunFam" id="3.40.50.150:FF:000009">
    <property type="entry name" value="23S rRNA (Uracil(1939)-C(5))-methyltransferase RlmD"/>
    <property type="match status" value="1"/>
</dbReference>
<evidence type="ECO:0000256" key="4">
    <source>
        <dbReference type="PROSITE-ProRule" id="PRU01024"/>
    </source>
</evidence>
<gene>
    <name evidence="7" type="ORF">EDD80_101642</name>
</gene>
<dbReference type="Gene3D" id="2.40.50.1070">
    <property type="match status" value="1"/>
</dbReference>
<accession>A0A4R3KYD5</accession>
<dbReference type="PROSITE" id="PS01231">
    <property type="entry name" value="TRMA_2"/>
    <property type="match status" value="1"/>
</dbReference>
<dbReference type="InterPro" id="IPR002792">
    <property type="entry name" value="TRAM_dom"/>
</dbReference>
<dbReference type="NCBIfam" id="TIGR00479">
    <property type="entry name" value="rumA"/>
    <property type="match status" value="1"/>
</dbReference>
<dbReference type="PANTHER" id="PTHR11061:SF30">
    <property type="entry name" value="TRNA (URACIL(54)-C(5))-METHYLTRANSFERASE"/>
    <property type="match status" value="1"/>
</dbReference>
<keyword evidence="8" id="KW-1185">Reference proteome</keyword>
<dbReference type="InterPro" id="IPR029063">
    <property type="entry name" value="SAM-dependent_MTases_sf"/>
</dbReference>
<evidence type="ECO:0000259" key="6">
    <source>
        <dbReference type="PROSITE" id="PS50926"/>
    </source>
</evidence>
<evidence type="ECO:0000256" key="5">
    <source>
        <dbReference type="PROSITE-ProRule" id="PRU10015"/>
    </source>
</evidence>
<dbReference type="CDD" id="cd02440">
    <property type="entry name" value="AdoMet_MTases"/>
    <property type="match status" value="1"/>
</dbReference>
<name>A0A4R3KYD5_9SPHI</name>
<comment type="similarity">
    <text evidence="4">Belongs to the class I-like SAM-binding methyltransferase superfamily. RNA M5U methyltransferase family.</text>
</comment>
<feature type="binding site" evidence="4">
    <location>
        <position position="313"/>
    </location>
    <ligand>
        <name>S-adenosyl-L-methionine</name>
        <dbReference type="ChEBI" id="CHEBI:59789"/>
    </ligand>
</feature>
<dbReference type="Gene3D" id="2.40.50.140">
    <property type="entry name" value="Nucleic acid-binding proteins"/>
    <property type="match status" value="1"/>
</dbReference>
<feature type="active site" evidence="5">
    <location>
        <position position="439"/>
    </location>
</feature>
<dbReference type="PROSITE" id="PS51687">
    <property type="entry name" value="SAM_MT_RNA_M5U"/>
    <property type="match status" value="1"/>
</dbReference>
<sequence>MAIRRLKQPEQVKGLEIIDITEDGRGIGKSEGRVLFIDKAIPGDVADVELLRRKKSLFEGRISRLEKESEHRRDPFCLHFGVCGGCKWQHLDYQAQLIYKQKQVSDALQRLAGIDASHISPIIPSPETVYYRNKLEFTFSNRRWLSAAEMSGGGEESTANPPENTANALGFHVPGRFDKIINIDTCHLQSGLSDRIRNAVRQFALDNAMTFYDLRGHTGLLRNLIIRSTSTGELMVIVVFADDQPQAVSALLDHIKEEFPEITSLLYIINRKLNDTIYDQEVRVWNGRDHIIEQMEAPGGAVRFKIGPKSFYQTNSRQAERLYQVVSDLAGFSGNEKVYDLYTGAGTIANFIAKQVDSVIGIEYVEPAILDARENALLNGAGNTAFFAGDMKDVLTEEFVATNGRPDVIITDPPRAGMHPGVVSRLLEIAPRKIVYVSCNPATQARDLLILKELYKVSRIQPVDMFPHTTHVENVLLLEHNDLI</sequence>
<keyword evidence="2 4" id="KW-0808">Transferase</keyword>
<dbReference type="Gene3D" id="3.40.50.150">
    <property type="entry name" value="Vaccinia Virus protein VP39"/>
    <property type="match status" value="1"/>
</dbReference>
<evidence type="ECO:0000256" key="2">
    <source>
        <dbReference type="ARBA" id="ARBA00022679"/>
    </source>
</evidence>
<dbReference type="PANTHER" id="PTHR11061">
    <property type="entry name" value="RNA M5U METHYLTRANSFERASE"/>
    <property type="match status" value="1"/>
</dbReference>
<keyword evidence="1 4" id="KW-0489">Methyltransferase</keyword>
<dbReference type="PROSITE" id="PS01230">
    <property type="entry name" value="TRMA_1"/>
    <property type="match status" value="1"/>
</dbReference>
<dbReference type="Proteomes" id="UP000295807">
    <property type="component" value="Unassembled WGS sequence"/>
</dbReference>
<dbReference type="EMBL" id="SMAD01000001">
    <property type="protein sequence ID" value="TCS90441.1"/>
    <property type="molecule type" value="Genomic_DNA"/>
</dbReference>